<dbReference type="Pfam" id="PF02518">
    <property type="entry name" value="HATPase_c"/>
    <property type="match status" value="1"/>
</dbReference>
<dbReference type="SUPFAM" id="SSF55874">
    <property type="entry name" value="ATPase domain of HSP90 chaperone/DNA topoisomerase II/histidine kinase"/>
    <property type="match status" value="1"/>
</dbReference>
<reference evidence="15 18" key="2">
    <citation type="submission" date="2022-05" db="EMBL/GenBank/DDBJ databases">
        <title>Genome Sequencing of Bee-Associated Microbes.</title>
        <authorList>
            <person name="Dunlap C."/>
        </authorList>
    </citation>
    <scope>NUCLEOTIDE SEQUENCE [LARGE SCALE GENOMIC DNA]</scope>
    <source>
        <strain evidence="15 18">NRRL B-23120</strain>
    </source>
</reference>
<dbReference type="EMBL" id="CP026520">
    <property type="protein sequence ID" value="QAV19396.1"/>
    <property type="molecule type" value="Genomic_DNA"/>
</dbReference>
<keyword evidence="6" id="KW-0808">Transferase</keyword>
<keyword evidence="11 12" id="KW-0472">Membrane</keyword>
<organism evidence="16 17">
    <name type="scientific">Paenibacillus chitinolyticus</name>
    <dbReference type="NCBI Taxonomy" id="79263"/>
    <lineage>
        <taxon>Bacteria</taxon>
        <taxon>Bacillati</taxon>
        <taxon>Bacillota</taxon>
        <taxon>Bacilli</taxon>
        <taxon>Bacillales</taxon>
        <taxon>Paenibacillaceae</taxon>
        <taxon>Paenibacillus</taxon>
    </lineage>
</organism>
<dbReference type="EMBL" id="JAMDMJ010000013">
    <property type="protein sequence ID" value="MCY9596374.1"/>
    <property type="molecule type" value="Genomic_DNA"/>
</dbReference>
<dbReference type="SMART" id="SM00304">
    <property type="entry name" value="HAMP"/>
    <property type="match status" value="1"/>
</dbReference>
<keyword evidence="10" id="KW-0902">Two-component regulatory system</keyword>
<evidence type="ECO:0000313" key="16">
    <source>
        <dbReference type="EMBL" id="QAV19396.1"/>
    </source>
</evidence>
<dbReference type="GO" id="GO:0005524">
    <property type="term" value="F:ATP binding"/>
    <property type="evidence" value="ECO:0007669"/>
    <property type="project" value="UniProtKB-KW"/>
</dbReference>
<evidence type="ECO:0000256" key="2">
    <source>
        <dbReference type="ARBA" id="ARBA00004651"/>
    </source>
</evidence>
<keyword evidence="12" id="KW-1133">Transmembrane helix</keyword>
<dbReference type="PROSITE" id="PS50109">
    <property type="entry name" value="HIS_KIN"/>
    <property type="match status" value="1"/>
</dbReference>
<dbReference type="InterPro" id="IPR050351">
    <property type="entry name" value="BphY/WalK/GraS-like"/>
</dbReference>
<dbReference type="GeneID" id="95376626"/>
<evidence type="ECO:0000256" key="1">
    <source>
        <dbReference type="ARBA" id="ARBA00000085"/>
    </source>
</evidence>
<dbReference type="PROSITE" id="PS50885">
    <property type="entry name" value="HAMP"/>
    <property type="match status" value="1"/>
</dbReference>
<dbReference type="Proteomes" id="UP001527202">
    <property type="component" value="Unassembled WGS sequence"/>
</dbReference>
<dbReference type="CDD" id="cd06225">
    <property type="entry name" value="HAMP"/>
    <property type="match status" value="1"/>
</dbReference>
<dbReference type="InterPro" id="IPR036097">
    <property type="entry name" value="HisK_dim/P_sf"/>
</dbReference>
<dbReference type="CDD" id="cd00082">
    <property type="entry name" value="HisKA"/>
    <property type="match status" value="1"/>
</dbReference>
<dbReference type="GO" id="GO:0016036">
    <property type="term" value="P:cellular response to phosphate starvation"/>
    <property type="evidence" value="ECO:0007669"/>
    <property type="project" value="TreeGrafter"/>
</dbReference>
<keyword evidence="5" id="KW-0597">Phosphoprotein</keyword>
<dbReference type="PANTHER" id="PTHR45453">
    <property type="entry name" value="PHOSPHATE REGULON SENSOR PROTEIN PHOR"/>
    <property type="match status" value="1"/>
</dbReference>
<gene>
    <name evidence="15" type="ORF">M5X16_11385</name>
    <name evidence="16" type="ORF">PC41400_17675</name>
</gene>
<feature type="domain" description="Histidine kinase" evidence="13">
    <location>
        <begin position="394"/>
        <end position="607"/>
    </location>
</feature>
<dbReference type="SMART" id="SM00387">
    <property type="entry name" value="HATPase_c"/>
    <property type="match status" value="1"/>
</dbReference>
<dbReference type="PANTHER" id="PTHR45453:SF3">
    <property type="entry name" value="HISTIDINE KINASE"/>
    <property type="match status" value="1"/>
</dbReference>
<dbReference type="GO" id="GO:0005886">
    <property type="term" value="C:plasma membrane"/>
    <property type="evidence" value="ECO:0007669"/>
    <property type="project" value="UniProtKB-SubCell"/>
</dbReference>
<dbReference type="SMART" id="SM00388">
    <property type="entry name" value="HisKA"/>
    <property type="match status" value="1"/>
</dbReference>
<comment type="subcellular location">
    <subcellularLocation>
        <location evidence="2">Cell membrane</location>
        <topology evidence="2">Multi-pass membrane protein</topology>
    </subcellularLocation>
</comment>
<evidence type="ECO:0000256" key="10">
    <source>
        <dbReference type="ARBA" id="ARBA00023012"/>
    </source>
</evidence>
<dbReference type="AlphaFoldDB" id="A0A410WY52"/>
<keyword evidence="18" id="KW-1185">Reference proteome</keyword>
<dbReference type="InterPro" id="IPR003660">
    <property type="entry name" value="HAMP_dom"/>
</dbReference>
<dbReference type="GO" id="GO:0000155">
    <property type="term" value="F:phosphorelay sensor kinase activity"/>
    <property type="evidence" value="ECO:0007669"/>
    <property type="project" value="InterPro"/>
</dbReference>
<dbReference type="InterPro" id="IPR004358">
    <property type="entry name" value="Sig_transdc_His_kin-like_C"/>
</dbReference>
<reference evidence="16 17" key="1">
    <citation type="submission" date="2018-01" db="EMBL/GenBank/DDBJ databases">
        <title>The whole genome sequencing and assembly of Paenibacillus chitinolyticus KCCM 41400 strain.</title>
        <authorList>
            <person name="Kim J.-Y."/>
            <person name="Park M.-K."/>
            <person name="Lee Y.-J."/>
            <person name="Yi H."/>
            <person name="Bahn Y.-S."/>
            <person name="Kim J.F."/>
            <person name="Lee D.-W."/>
        </authorList>
    </citation>
    <scope>NUCLEOTIDE SEQUENCE [LARGE SCALE GENOMIC DNA]</scope>
    <source>
        <strain evidence="16 17">KCCM 41400</strain>
    </source>
</reference>
<dbReference type="InterPro" id="IPR003594">
    <property type="entry name" value="HATPase_dom"/>
</dbReference>
<evidence type="ECO:0000259" key="14">
    <source>
        <dbReference type="PROSITE" id="PS50885"/>
    </source>
</evidence>
<dbReference type="SUPFAM" id="SSF47384">
    <property type="entry name" value="Homodimeric domain of signal transducing histidine kinase"/>
    <property type="match status" value="1"/>
</dbReference>
<feature type="transmembrane region" description="Helical" evidence="12">
    <location>
        <begin position="299"/>
        <end position="318"/>
    </location>
</feature>
<dbReference type="PRINTS" id="PR00344">
    <property type="entry name" value="BCTRLSENSOR"/>
</dbReference>
<dbReference type="InterPro" id="IPR036890">
    <property type="entry name" value="HATPase_C_sf"/>
</dbReference>
<protein>
    <recommendedName>
        <fullName evidence="3">histidine kinase</fullName>
        <ecNumber evidence="3">2.7.13.3</ecNumber>
    </recommendedName>
</protein>
<dbReference type="Gene3D" id="1.10.287.130">
    <property type="match status" value="1"/>
</dbReference>
<keyword evidence="8 15" id="KW-0418">Kinase</keyword>
<dbReference type="FunFam" id="1.10.287.130:FF:000001">
    <property type="entry name" value="Two-component sensor histidine kinase"/>
    <property type="match status" value="1"/>
</dbReference>
<keyword evidence="9" id="KW-0067">ATP-binding</keyword>
<dbReference type="RefSeq" id="WP_042226490.1">
    <property type="nucleotide sequence ID" value="NZ_CP026520.1"/>
</dbReference>
<evidence type="ECO:0000256" key="9">
    <source>
        <dbReference type="ARBA" id="ARBA00022840"/>
    </source>
</evidence>
<dbReference type="GO" id="GO:0004721">
    <property type="term" value="F:phosphoprotein phosphatase activity"/>
    <property type="evidence" value="ECO:0007669"/>
    <property type="project" value="TreeGrafter"/>
</dbReference>
<dbReference type="Pfam" id="PF00672">
    <property type="entry name" value="HAMP"/>
    <property type="match status" value="1"/>
</dbReference>
<evidence type="ECO:0000256" key="6">
    <source>
        <dbReference type="ARBA" id="ARBA00022679"/>
    </source>
</evidence>
<dbReference type="Pfam" id="PF00512">
    <property type="entry name" value="HisKA"/>
    <property type="match status" value="1"/>
</dbReference>
<accession>A0A410WY52</accession>
<dbReference type="Proteomes" id="UP000288943">
    <property type="component" value="Chromosome"/>
</dbReference>
<keyword evidence="4" id="KW-1003">Cell membrane</keyword>
<feature type="domain" description="HAMP" evidence="14">
    <location>
        <begin position="320"/>
        <end position="372"/>
    </location>
</feature>
<keyword evidence="12" id="KW-0812">Transmembrane</keyword>
<evidence type="ECO:0000259" key="13">
    <source>
        <dbReference type="PROSITE" id="PS50109"/>
    </source>
</evidence>
<evidence type="ECO:0000256" key="7">
    <source>
        <dbReference type="ARBA" id="ARBA00022741"/>
    </source>
</evidence>
<evidence type="ECO:0000313" key="15">
    <source>
        <dbReference type="EMBL" id="MCY9596374.1"/>
    </source>
</evidence>
<dbReference type="Gene3D" id="3.30.565.10">
    <property type="entry name" value="Histidine kinase-like ATPase, C-terminal domain"/>
    <property type="match status" value="1"/>
</dbReference>
<dbReference type="FunFam" id="3.30.565.10:FF:000006">
    <property type="entry name" value="Sensor histidine kinase WalK"/>
    <property type="match status" value="1"/>
</dbReference>
<evidence type="ECO:0000313" key="18">
    <source>
        <dbReference type="Proteomes" id="UP001527202"/>
    </source>
</evidence>
<dbReference type="OrthoDB" id="9762826at2"/>
<evidence type="ECO:0000256" key="11">
    <source>
        <dbReference type="ARBA" id="ARBA00023136"/>
    </source>
</evidence>
<name>A0A410WY52_9BACL</name>
<dbReference type="KEGG" id="pchi:PC41400_17675"/>
<evidence type="ECO:0000256" key="12">
    <source>
        <dbReference type="SAM" id="Phobius"/>
    </source>
</evidence>
<dbReference type="EC" id="2.7.13.3" evidence="3"/>
<evidence type="ECO:0000256" key="4">
    <source>
        <dbReference type="ARBA" id="ARBA00022475"/>
    </source>
</evidence>
<evidence type="ECO:0000256" key="3">
    <source>
        <dbReference type="ARBA" id="ARBA00012438"/>
    </source>
</evidence>
<keyword evidence="7" id="KW-0547">Nucleotide-binding</keyword>
<proteinExistence type="predicted"/>
<evidence type="ECO:0000313" key="17">
    <source>
        <dbReference type="Proteomes" id="UP000288943"/>
    </source>
</evidence>
<evidence type="ECO:0000256" key="8">
    <source>
        <dbReference type="ARBA" id="ARBA00022777"/>
    </source>
</evidence>
<dbReference type="Gene3D" id="6.10.340.10">
    <property type="match status" value="1"/>
</dbReference>
<dbReference type="InterPro" id="IPR003661">
    <property type="entry name" value="HisK_dim/P_dom"/>
</dbReference>
<sequence>MRKGIVLKLFLLTTALCMLILAVIFIGQTVFFKQFYVNQKVKDVNAGLLAYKNEYLKNAGDAQTAARLEQQFYQKYNTWYAVLDSRGGLKNTEDFFMEIRLNHSNNDPAYSGRTIKIPLYKFINVEDFFNGNTFTAPWIKEGESIAFEGLEINNQLVIQRMGWNPANLREENRLENRQMVTKEYEVVTRYPSPTQYHEKYPNILASGTITNIQIPDGAGNARYMNHLFLERIKAFEANLLYGDYDPARDANQIIDYEENHVNYKMFVNSFEDRDENPAYLIAMTSLQPVSEAAGVMQHYYVYTALATLLLVLLASFYYSRRIARPLLRITSMTKQMAGLDFSKKIPVTTKDEIGDLSNNINALSERLHSHILRLNEDIEKEKQLEHTRKEFISGVSHELKTPLSVIQSCLSILKDGIASHKRDYYFNAMEDEVKRMNLMIADMLELAKYESGTYKMKMGSFYIDTIINQICEKLAVDISDKQLQLHTSVGHVEVVGSELRIEQVIINFLTNAIRYTPERQSILITTMEEQDKVKICIENKGAHIPDEQLEKIWDRFYRVEPSRQRSTGGTGLGLAISKKILDMHDVPYGVTNTSDGVIFYFYLNKKEK</sequence>
<dbReference type="SUPFAM" id="SSF158472">
    <property type="entry name" value="HAMP domain-like"/>
    <property type="match status" value="1"/>
</dbReference>
<evidence type="ECO:0000256" key="5">
    <source>
        <dbReference type="ARBA" id="ARBA00022553"/>
    </source>
</evidence>
<dbReference type="InterPro" id="IPR005467">
    <property type="entry name" value="His_kinase_dom"/>
</dbReference>
<comment type="catalytic activity">
    <reaction evidence="1">
        <text>ATP + protein L-histidine = ADP + protein N-phospho-L-histidine.</text>
        <dbReference type="EC" id="2.7.13.3"/>
    </reaction>
</comment>